<reference evidence="1" key="1">
    <citation type="submission" date="2017-07" db="EMBL/GenBank/DDBJ databases">
        <title>Leptospira spp. isolated from tropical soils.</title>
        <authorList>
            <person name="Thibeaux R."/>
            <person name="Iraola G."/>
            <person name="Ferres I."/>
            <person name="Bierque E."/>
            <person name="Girault D."/>
            <person name="Soupe-Gilbert M.-E."/>
            <person name="Picardeau M."/>
            <person name="Goarant C."/>
        </authorList>
    </citation>
    <scope>NUCLEOTIDE SEQUENCE [LARGE SCALE GENOMIC DNA]</scope>
    <source>
        <strain evidence="1">ATI7-C-A5</strain>
    </source>
</reference>
<proteinExistence type="predicted"/>
<name>A0A2N0B8Q9_9LEPT</name>
<protein>
    <submittedName>
        <fullName evidence="1">Uncharacterized protein</fullName>
    </submittedName>
</protein>
<organism evidence="1">
    <name type="scientific">Leptospira ellisii</name>
    <dbReference type="NCBI Taxonomy" id="2023197"/>
    <lineage>
        <taxon>Bacteria</taxon>
        <taxon>Pseudomonadati</taxon>
        <taxon>Spirochaetota</taxon>
        <taxon>Spirochaetia</taxon>
        <taxon>Leptospirales</taxon>
        <taxon>Leptospiraceae</taxon>
        <taxon>Leptospira</taxon>
    </lineage>
</organism>
<evidence type="ECO:0000313" key="1">
    <source>
        <dbReference type="EMBL" id="PJZ92934.1"/>
    </source>
</evidence>
<gene>
    <name evidence="1" type="ORF">CH379_10540</name>
</gene>
<dbReference type="AlphaFoldDB" id="A0A2N0B8Q9"/>
<dbReference type="EMBL" id="NPEF01000094">
    <property type="protein sequence ID" value="PJZ92934.1"/>
    <property type="molecule type" value="Genomic_DNA"/>
</dbReference>
<sequence>MNWNDQKVTKSRIEKTLESYEDKNSESVTSYEDWKSAMRSLEGNFDHSFAKAIKPLNDSYQTEQSLASGIICDRREKLNVFDFPEREILIFLNMRNSYLHSSPKIALDLRLQSGCSLRFVR</sequence>
<comment type="caution">
    <text evidence="1">The sequence shown here is derived from an EMBL/GenBank/DDBJ whole genome shotgun (WGS) entry which is preliminary data.</text>
</comment>
<accession>A0A2N0BQS4</accession>
<accession>A0A2N0B8Q9</accession>